<gene>
    <name evidence="2" type="ORF">L602_000800000210</name>
</gene>
<name>A0A562B138_9BURK</name>
<evidence type="ECO:0000313" key="3">
    <source>
        <dbReference type="Proteomes" id="UP000318141"/>
    </source>
</evidence>
<dbReference type="Pfam" id="PF13391">
    <property type="entry name" value="HNH_2"/>
    <property type="match status" value="1"/>
</dbReference>
<comment type="caution">
    <text evidence="2">The sequence shown here is derived from an EMBL/GenBank/DDBJ whole genome shotgun (WGS) entry which is preliminary data.</text>
</comment>
<keyword evidence="2" id="KW-0378">Hydrolase</keyword>
<sequence>MPDLSNYTGNPPNQFAMSVIRALEADGFAIGATSQGPTREQRKTLRITWRGIYIGLMSENLWGRKQPYACLYRFAKDSGPLSVARAPAGFDKHAFASQHDCDPDQLYVYSDSSGSYLWVKDERTSLLLMRDWARRIDEVFFPSTGNRDTEQIQDDVRFILQDTSKSETDRMAEVAVRLGQGKFRADLEREFGNACAATRLTILPALRASHIVPWRRSNGAQRLDPKNGLLLSANLDALFDRYLITFRPDGKVQVSDCITERDLERLGPIPDLHIQPCERRAAYLRLHNVEFERLERERLRYLRASVG</sequence>
<keyword evidence="3" id="KW-1185">Reference proteome</keyword>
<dbReference type="Proteomes" id="UP000318141">
    <property type="component" value="Unassembled WGS sequence"/>
</dbReference>
<reference evidence="2 3" key="1">
    <citation type="submission" date="2019-07" db="EMBL/GenBank/DDBJ databases">
        <title>Genome sequencing of lignin-degrading bacterial isolates.</title>
        <authorList>
            <person name="Gladden J."/>
        </authorList>
    </citation>
    <scope>NUCLEOTIDE SEQUENCE [LARGE SCALE GENOMIC DNA]</scope>
    <source>
        <strain evidence="2 3">J11</strain>
    </source>
</reference>
<evidence type="ECO:0000259" key="1">
    <source>
        <dbReference type="Pfam" id="PF13391"/>
    </source>
</evidence>
<organism evidence="2 3">
    <name type="scientific">Cupriavidus gilardii J11</name>
    <dbReference type="NCBI Taxonomy" id="936133"/>
    <lineage>
        <taxon>Bacteria</taxon>
        <taxon>Pseudomonadati</taxon>
        <taxon>Pseudomonadota</taxon>
        <taxon>Betaproteobacteria</taxon>
        <taxon>Burkholderiales</taxon>
        <taxon>Burkholderiaceae</taxon>
        <taxon>Cupriavidus</taxon>
    </lineage>
</organism>
<dbReference type="AlphaFoldDB" id="A0A562B138"/>
<dbReference type="GO" id="GO:0004519">
    <property type="term" value="F:endonuclease activity"/>
    <property type="evidence" value="ECO:0007669"/>
    <property type="project" value="UniProtKB-KW"/>
</dbReference>
<accession>A0A562B138</accession>
<dbReference type="EMBL" id="VLJN01000066">
    <property type="protein sequence ID" value="TWG78952.1"/>
    <property type="molecule type" value="Genomic_DNA"/>
</dbReference>
<dbReference type="InterPro" id="IPR003615">
    <property type="entry name" value="HNH_nuc"/>
</dbReference>
<evidence type="ECO:0000313" key="2">
    <source>
        <dbReference type="EMBL" id="TWG78952.1"/>
    </source>
</evidence>
<proteinExistence type="predicted"/>
<dbReference type="OrthoDB" id="9811869at2"/>
<protein>
    <submittedName>
        <fullName evidence="2">HNH endonuclease</fullName>
    </submittedName>
</protein>
<keyword evidence="2" id="KW-0255">Endonuclease</keyword>
<feature type="domain" description="HNH nuclease" evidence="1">
    <location>
        <begin position="195"/>
        <end position="246"/>
    </location>
</feature>
<keyword evidence="2" id="KW-0540">Nuclease</keyword>